<evidence type="ECO:0000313" key="4">
    <source>
        <dbReference type="Proteomes" id="UP000694621"/>
    </source>
</evidence>
<keyword evidence="1" id="KW-0812">Transmembrane</keyword>
<dbReference type="Pfam" id="PF15277">
    <property type="entry name" value="Sec3-PIP2_bind"/>
    <property type="match status" value="1"/>
</dbReference>
<evidence type="ECO:0000256" key="1">
    <source>
        <dbReference type="SAM" id="Phobius"/>
    </source>
</evidence>
<dbReference type="AlphaFoldDB" id="A0A8B9JQL2"/>
<organism evidence="3 4">
    <name type="scientific">Astyanax mexicanus</name>
    <name type="common">Blind cave fish</name>
    <name type="synonym">Astyanax fasciatus mexicanus</name>
    <dbReference type="NCBI Taxonomy" id="7994"/>
    <lineage>
        <taxon>Eukaryota</taxon>
        <taxon>Metazoa</taxon>
        <taxon>Chordata</taxon>
        <taxon>Craniata</taxon>
        <taxon>Vertebrata</taxon>
        <taxon>Euteleostomi</taxon>
        <taxon>Actinopterygii</taxon>
        <taxon>Neopterygii</taxon>
        <taxon>Teleostei</taxon>
        <taxon>Ostariophysi</taxon>
        <taxon>Characiformes</taxon>
        <taxon>Characoidei</taxon>
        <taxon>Acestrorhamphidae</taxon>
        <taxon>Acestrorhamphinae</taxon>
        <taxon>Astyanax</taxon>
    </lineage>
</organism>
<keyword evidence="1" id="KW-1133">Transmembrane helix</keyword>
<keyword evidence="1" id="KW-0472">Membrane</keyword>
<reference evidence="3" key="1">
    <citation type="submission" date="2025-08" db="UniProtKB">
        <authorList>
            <consortium name="Ensembl"/>
        </authorList>
    </citation>
    <scope>IDENTIFICATION</scope>
</reference>
<evidence type="ECO:0000259" key="2">
    <source>
        <dbReference type="SMART" id="SM01313"/>
    </source>
</evidence>
<feature type="domain" description="Exocyst complex component Sec3 PIP2-binding N-terminal" evidence="2">
    <location>
        <begin position="30"/>
        <end position="132"/>
    </location>
</feature>
<dbReference type="InterPro" id="IPR028258">
    <property type="entry name" value="Sec3-PIP2_bind"/>
</dbReference>
<dbReference type="SMART" id="SM01313">
    <property type="entry name" value="Sec3-PIP2_bind"/>
    <property type="match status" value="1"/>
</dbReference>
<proteinExistence type="predicted"/>
<dbReference type="Proteomes" id="UP000694621">
    <property type="component" value="Unplaced"/>
</dbReference>
<dbReference type="Ensembl" id="ENSAMXT00005028086.1">
    <property type="protein sequence ID" value="ENSAMXP00005025481.1"/>
    <property type="gene ID" value="ENSAMXG00005012919.1"/>
</dbReference>
<accession>A0A8B9JQL2</accession>
<feature type="transmembrane region" description="Helical" evidence="1">
    <location>
        <begin position="199"/>
        <end position="217"/>
    </location>
</feature>
<name>A0A8B9JQL2_ASTMX</name>
<protein>
    <submittedName>
        <fullName evidence="3">Si:dkey-245p14.4</fullName>
    </submittedName>
</protein>
<evidence type="ECO:0000313" key="3">
    <source>
        <dbReference type="Ensembl" id="ENSAMXP00005025481.1"/>
    </source>
</evidence>
<sequence>MSSLLKEEMQRVLFGPEEHRLVEFIEIEEKKRGRHFLCVSVSKGKEVQITVVRCRKSQKSGYKKAQRIGLEDSYVKTEVWALQELRVLDGRDPDIDDPCFLMHFDTVRPVKAVNCAAKYSLARCLLALSETHQHSELRIHNFDWTYVQPTSIYSSRGDCMVLMRICFYAFNLVNTEHLTAADSHFILFQISFFFTNKLIFIYITVNIFYVQLILLCLPCRQNNLIICSVLKATNKVNNTCKCLMNV</sequence>